<dbReference type="SUPFAM" id="SSF55729">
    <property type="entry name" value="Acyl-CoA N-acyltransferases (Nat)"/>
    <property type="match status" value="1"/>
</dbReference>
<dbReference type="InterPro" id="IPR038740">
    <property type="entry name" value="BioF2-like_GNAT_dom"/>
</dbReference>
<feature type="domain" description="BioF2-like acetyltransferase" evidence="1">
    <location>
        <begin position="168"/>
        <end position="309"/>
    </location>
</feature>
<gene>
    <name evidence="2" type="ORF">ABID26_003914</name>
</gene>
<organism evidence="2 3">
    <name type="scientific">Mesorhizobium shonense</name>
    <dbReference type="NCBI Taxonomy" id="1209948"/>
    <lineage>
        <taxon>Bacteria</taxon>
        <taxon>Pseudomonadati</taxon>
        <taxon>Pseudomonadota</taxon>
        <taxon>Alphaproteobacteria</taxon>
        <taxon>Hyphomicrobiales</taxon>
        <taxon>Phyllobacteriaceae</taxon>
        <taxon>Mesorhizobium</taxon>
    </lineage>
</organism>
<accession>A0ABV2HV77</accession>
<reference evidence="2 3" key="1">
    <citation type="submission" date="2024-06" db="EMBL/GenBank/DDBJ databases">
        <title>Genomic Encyclopedia of Type Strains, Phase IV (KMG-IV): sequencing the most valuable type-strain genomes for metagenomic binning, comparative biology and taxonomic classification.</title>
        <authorList>
            <person name="Goeker M."/>
        </authorList>
    </citation>
    <scope>NUCLEOTIDE SEQUENCE [LARGE SCALE GENOMIC DNA]</scope>
    <source>
        <strain evidence="2 3">DSM 29846</strain>
    </source>
</reference>
<sequence length="330" mass="36431">MSALRAEVIRDQGAFDDLESHWWPLWSQSTSATPFQSPAWLLPWWRTFSPGDLSAIAVWRGKDLVGLAPLYLEPHASGWKLLPVGISLSDYLDILCTPGQEAAVSAAIAEAALSLEWSQWILPDLPARAASLSLALPQVKESRCAHHAACPVLPPAGNETLVSLIPARRRRQLRRAQRAAQRRGRVAIARYEADPETFVDQLVRLHDARWAGRGGGVLVGSAIEFHRNALPRLAANGLARCWLIEIGEAVVGAYYGFHHRDRAYAYLGGFDPAYAEESPGAILIGKAIVEAAREGAREFDFLRGRESYKYGWGAVDRWTAQRVWTRGAPP</sequence>
<dbReference type="InterPro" id="IPR016181">
    <property type="entry name" value="Acyl_CoA_acyltransferase"/>
</dbReference>
<evidence type="ECO:0000259" key="1">
    <source>
        <dbReference type="Pfam" id="PF13480"/>
    </source>
</evidence>
<dbReference type="Proteomes" id="UP001549036">
    <property type="component" value="Unassembled WGS sequence"/>
</dbReference>
<evidence type="ECO:0000313" key="2">
    <source>
        <dbReference type="EMBL" id="MET3594506.1"/>
    </source>
</evidence>
<comment type="caution">
    <text evidence="2">The sequence shown here is derived from an EMBL/GenBank/DDBJ whole genome shotgun (WGS) entry which is preliminary data.</text>
</comment>
<dbReference type="RefSeq" id="WP_292374173.1">
    <property type="nucleotide sequence ID" value="NZ_JBEPLM010000007.1"/>
</dbReference>
<keyword evidence="3" id="KW-1185">Reference proteome</keyword>
<dbReference type="EMBL" id="JBEPLM010000007">
    <property type="protein sequence ID" value="MET3594506.1"/>
    <property type="molecule type" value="Genomic_DNA"/>
</dbReference>
<proteinExistence type="predicted"/>
<dbReference type="Gene3D" id="3.40.630.30">
    <property type="match status" value="1"/>
</dbReference>
<dbReference type="Pfam" id="PF13480">
    <property type="entry name" value="Acetyltransf_6"/>
    <property type="match status" value="1"/>
</dbReference>
<evidence type="ECO:0000313" key="3">
    <source>
        <dbReference type="Proteomes" id="UP001549036"/>
    </source>
</evidence>
<protein>
    <submittedName>
        <fullName evidence="2">CelD/BcsL family acetyltransferase involved in cellulose biosynthesis</fullName>
    </submittedName>
</protein>
<name>A0ABV2HV77_9HYPH</name>